<comment type="subcellular location">
    <subcellularLocation>
        <location evidence="1">Nucleus</location>
    </subcellularLocation>
</comment>
<comment type="caution">
    <text evidence="5">The sequence shown here is derived from an EMBL/GenBank/DDBJ whole genome shotgun (WGS) entry which is preliminary data.</text>
</comment>
<gene>
    <name evidence="5" type="ORF">BASA50_001640</name>
</gene>
<organism evidence="5 6">
    <name type="scientific">Batrachochytrium salamandrivorans</name>
    <dbReference type="NCBI Taxonomy" id="1357716"/>
    <lineage>
        <taxon>Eukaryota</taxon>
        <taxon>Fungi</taxon>
        <taxon>Fungi incertae sedis</taxon>
        <taxon>Chytridiomycota</taxon>
        <taxon>Chytridiomycota incertae sedis</taxon>
        <taxon>Chytridiomycetes</taxon>
        <taxon>Rhizophydiales</taxon>
        <taxon>Rhizophydiales incertae sedis</taxon>
        <taxon>Batrachochytrium</taxon>
    </lineage>
</organism>
<evidence type="ECO:0000256" key="2">
    <source>
        <dbReference type="ARBA" id="ARBA00007335"/>
    </source>
</evidence>
<reference evidence="5 6" key="1">
    <citation type="submission" date="2021-02" db="EMBL/GenBank/DDBJ databases">
        <title>Variation within the Batrachochytrium salamandrivorans European outbreak.</title>
        <authorList>
            <person name="Kelly M."/>
            <person name="Pasmans F."/>
            <person name="Shea T.P."/>
            <person name="Munoz J.F."/>
            <person name="Carranza S."/>
            <person name="Cuomo C.A."/>
            <person name="Martel A."/>
        </authorList>
    </citation>
    <scope>NUCLEOTIDE SEQUENCE [LARGE SCALE GENOMIC DNA]</scope>
    <source>
        <strain evidence="5 6">AMFP18/2</strain>
    </source>
</reference>
<keyword evidence="3" id="KW-0539">Nucleus</keyword>
<feature type="compositionally biased region" description="Polar residues" evidence="4">
    <location>
        <begin position="337"/>
        <end position="346"/>
    </location>
</feature>
<dbReference type="PANTHER" id="PTHR15502">
    <property type="entry name" value="CALCINEURIN-BINDING PROTEIN CABIN 1-RELATED"/>
    <property type="match status" value="1"/>
</dbReference>
<evidence type="ECO:0000256" key="1">
    <source>
        <dbReference type="ARBA" id="ARBA00004123"/>
    </source>
</evidence>
<protein>
    <recommendedName>
        <fullName evidence="7">Histone transcription regulator 3 homolog</fullName>
    </recommendedName>
</protein>
<comment type="similarity">
    <text evidence="2">Belongs to the HIR3 family.</text>
</comment>
<feature type="region of interest" description="Disordered" evidence="4">
    <location>
        <begin position="931"/>
        <end position="960"/>
    </location>
</feature>
<feature type="region of interest" description="Disordered" evidence="4">
    <location>
        <begin position="337"/>
        <end position="362"/>
    </location>
</feature>
<feature type="compositionally biased region" description="Acidic residues" evidence="4">
    <location>
        <begin position="931"/>
        <end position="947"/>
    </location>
</feature>
<evidence type="ECO:0000256" key="4">
    <source>
        <dbReference type="SAM" id="MobiDB-lite"/>
    </source>
</evidence>
<feature type="compositionally biased region" description="Basic and acidic residues" evidence="4">
    <location>
        <begin position="352"/>
        <end position="362"/>
    </location>
</feature>
<dbReference type="Proteomes" id="UP001648503">
    <property type="component" value="Unassembled WGS sequence"/>
</dbReference>
<evidence type="ECO:0008006" key="7">
    <source>
        <dbReference type="Google" id="ProtNLM"/>
    </source>
</evidence>
<evidence type="ECO:0000313" key="6">
    <source>
        <dbReference type="Proteomes" id="UP001648503"/>
    </source>
</evidence>
<sequence>MFAVLNDDGPSLPKSILESRELQLEAALSQYLHGLEFQRQLDLVGARDVYKALLRLPIMKEPLAHVSDVQGSPLHALQFAVNKNIALVLINLGSSMDHDGCPLTYLQRSLDIDPSDFECNFALARLARNQPDFELAYRCLQRSADFAATLPQKLSALSMMAGMLFDLAEHRECQSVIDKIFEIDPTNRDAKKIQESIMLEYLECSSLTSRLDPVGDLTKLAWLDLERSKSSFHRHERNRPSPSARFDMKQTSRIIRLRSNILWHQFGSVLCQILHCCIGRTESSTFTSFFDSSGIDFTMPISSPWTIEFYDDDSEEKPSLVQMHIDDTKSCQTVVGNGSSTPQIQFAPTKRSRQENTRTSDRVRQKIEEASGKKGLSPNGLLILNPFLPAELKLDVDIVLVPENPETRCNIILPVIKQKIIQKIFAVENAPAQKSTNTPLPSVVAVLLKMSDHVPLETSPHFSDASIVSRFVKSLGQSATIQTIASRFIIDSVVGNDFLEKAIIYDFQWPMGFDSVIIRLLSLLEELGVHTHNLILYRPDISDDSDKTLEFLVILAEAIIDHCESQLSPSSASDPPEEYFGNDNSLLETTFTSILARLLGSIDSTPQRIFDLHPKILIRALWLKTRYIYATQSFSSASESLERLQEIVVSTFSKIVLECDSKSVRLSNSGAMRVITVGTVQSFMDLVSANQLIDNIQEHHRHLRHNKVVDLLVPILFPDLHLSGEYPEKLSDSICHAARHLISSCATTWSHLEYLECLQKAILELKRPHMLEHILPALLRHYLLTIISGEDTEDVITSKISIVLQALSIEMQDTIERLEHVPDSQDNQLSKIKYFQDNTTPLVLLMTKVAWQLMVSVSDDDSVSVLLKQSDDARNIIGNIVVRSWILLLSSSQLYNRVSNMDTKPRRTVSSTSQNGFTIKEIIKCTPEIISSEEDNDEDDSDDDSNDSAERDENDIHRETSFSRSDKRLVKMMSWIHDQLGDICLCGSAEGAYLRHVLGILTKLEYSKYYVYVNQCYACLYDVIIKLDRQTIYEHDCTPFKFEETAATEAFKLVSPYILDKLSKGMYRAITYDIRVCFEQIAGVLGDISLHNVHVQHNRNLINAYLESHIDPGVANPARKQMCGILPLECSSRIPDVFRSLFFVGGGIVWAQYNAKWANSFKGQEAYDELELAVVLLMKHVSIEPEDAGAWIILGQCQCALADELLNWSAIRIIESKKTIAQHQKKAFNSLLRASKLIQDPGRCSVPSADLRLALWKSLGHISCSIAGKPMAGESLLPNLYRIKEIWKSRSVDLAATNTDSEESASSNSVGRQLLHLMGVSIYSMQKALLIDPSDWRLHYSIAIAHVKLGNTSKAIKELFVATTLSAKENRSKEPDRVLEPLIKLMDVLALAIYKKNISIPEVYTFFESLSLELARLGDGPLSTVFHTEDPTQASDPFQLISSALSVIKSMDKKKWQHKPIYRQAWILFNIRHDAAAAKLELLQLFQLRSNSISMKSIWKTEFERPGKFFVYIHKYALFLIKLAAATLDSVVLRQLYRRISKTEDVCLDRNHLLSEIRRAFCEMVAPTLPDNKKVLWTCKFVQQGDCRHVIERAENSIFADFNLEVESVAGRMLFAAELKREKVADLISLDTSLEHIIICLYTDLCWPIFHDYAVAENMTIDLDSDESLAATNSIEATVRRSVVLQRALLVAKQ</sequence>
<dbReference type="PANTHER" id="PTHR15502:SF7">
    <property type="entry name" value="CALCINEURIN-BINDING PROTEIN CABIN-1"/>
    <property type="match status" value="1"/>
</dbReference>
<dbReference type="Gene3D" id="1.25.40.10">
    <property type="entry name" value="Tetratricopeptide repeat domain"/>
    <property type="match status" value="2"/>
</dbReference>
<keyword evidence="6" id="KW-1185">Reference proteome</keyword>
<accession>A0ABQ8FNI2</accession>
<evidence type="ECO:0000256" key="3">
    <source>
        <dbReference type="ARBA" id="ARBA00023242"/>
    </source>
</evidence>
<dbReference type="InterPro" id="IPR033053">
    <property type="entry name" value="Hir3/CABIN1"/>
</dbReference>
<feature type="compositionally biased region" description="Basic and acidic residues" evidence="4">
    <location>
        <begin position="948"/>
        <end position="960"/>
    </location>
</feature>
<dbReference type="EMBL" id="JAFCIX010000010">
    <property type="protein sequence ID" value="KAH6601369.1"/>
    <property type="molecule type" value="Genomic_DNA"/>
</dbReference>
<proteinExistence type="inferred from homology"/>
<evidence type="ECO:0000313" key="5">
    <source>
        <dbReference type="EMBL" id="KAH6601369.1"/>
    </source>
</evidence>
<name>A0ABQ8FNI2_9FUNG</name>
<dbReference type="SUPFAM" id="SSF48452">
    <property type="entry name" value="TPR-like"/>
    <property type="match status" value="2"/>
</dbReference>
<dbReference type="InterPro" id="IPR011990">
    <property type="entry name" value="TPR-like_helical_dom_sf"/>
</dbReference>